<protein>
    <submittedName>
        <fullName evidence="2">Uncharacterized protein</fullName>
    </submittedName>
</protein>
<keyword evidence="3" id="KW-1185">Reference proteome</keyword>
<name>A0A5J4ZPQ7_9ASTE</name>
<accession>A0A5J4ZPQ7</accession>
<sequence length="76" mass="8218">MGLLIWLRLELELCSSEGGFSGKSRCVGAAHHWPQDSGFASAAPYGIGKGGDLQMQARFAARCPPDHVRLMPCFQV</sequence>
<dbReference type="EMBL" id="CM018049">
    <property type="protein sequence ID" value="KAA8519107.1"/>
    <property type="molecule type" value="Genomic_DNA"/>
</dbReference>
<evidence type="ECO:0000313" key="3">
    <source>
        <dbReference type="Proteomes" id="UP000325577"/>
    </source>
</evidence>
<feature type="signal peptide" evidence="1">
    <location>
        <begin position="1"/>
        <end position="16"/>
    </location>
</feature>
<dbReference type="Proteomes" id="UP000325577">
    <property type="component" value="Linkage Group LG6"/>
</dbReference>
<proteinExistence type="predicted"/>
<organism evidence="2 3">
    <name type="scientific">Nyssa sinensis</name>
    <dbReference type="NCBI Taxonomy" id="561372"/>
    <lineage>
        <taxon>Eukaryota</taxon>
        <taxon>Viridiplantae</taxon>
        <taxon>Streptophyta</taxon>
        <taxon>Embryophyta</taxon>
        <taxon>Tracheophyta</taxon>
        <taxon>Spermatophyta</taxon>
        <taxon>Magnoliopsida</taxon>
        <taxon>eudicotyledons</taxon>
        <taxon>Gunneridae</taxon>
        <taxon>Pentapetalae</taxon>
        <taxon>asterids</taxon>
        <taxon>Cornales</taxon>
        <taxon>Nyssaceae</taxon>
        <taxon>Nyssa</taxon>
    </lineage>
</organism>
<feature type="chain" id="PRO_5023935904" evidence="1">
    <location>
        <begin position="17"/>
        <end position="76"/>
    </location>
</feature>
<evidence type="ECO:0000313" key="2">
    <source>
        <dbReference type="EMBL" id="KAA8519107.1"/>
    </source>
</evidence>
<dbReference type="AlphaFoldDB" id="A0A5J4ZPQ7"/>
<gene>
    <name evidence="2" type="ORF">F0562_013363</name>
</gene>
<evidence type="ECO:0000256" key="1">
    <source>
        <dbReference type="SAM" id="SignalP"/>
    </source>
</evidence>
<reference evidence="2 3" key="1">
    <citation type="submission" date="2019-09" db="EMBL/GenBank/DDBJ databases">
        <title>A chromosome-level genome assembly of the Chinese tupelo Nyssa sinensis.</title>
        <authorList>
            <person name="Yang X."/>
            <person name="Kang M."/>
            <person name="Yang Y."/>
            <person name="Xiong H."/>
            <person name="Wang M."/>
            <person name="Zhang Z."/>
            <person name="Wang Z."/>
            <person name="Wu H."/>
            <person name="Ma T."/>
            <person name="Liu J."/>
            <person name="Xi Z."/>
        </authorList>
    </citation>
    <scope>NUCLEOTIDE SEQUENCE [LARGE SCALE GENOMIC DNA]</scope>
    <source>
        <strain evidence="2">J267</strain>
        <tissue evidence="2">Leaf</tissue>
    </source>
</reference>
<keyword evidence="1" id="KW-0732">Signal</keyword>